<dbReference type="ExpressionAtlas" id="M0QX70">
    <property type="expression patterns" value="baseline and differential"/>
</dbReference>
<dbReference type="EMBL" id="AC004780">
    <property type="status" value="NOT_ANNOTATED_CDS"/>
    <property type="molecule type" value="Genomic_DNA"/>
</dbReference>
<reference evidence="14" key="12">
    <citation type="journal article" date="2014" name="J. Proteomics">
        <title>An enzyme assisted RP-RPLC approach for in-depth analysis of human liver phosphoproteome.</title>
        <authorList>
            <person name="Bian Y."/>
            <person name="Song C."/>
            <person name="Cheng K."/>
            <person name="Dong M."/>
            <person name="Wang F."/>
            <person name="Huang J."/>
            <person name="Sun D."/>
            <person name="Wang L."/>
            <person name="Ye M."/>
            <person name="Zou H."/>
        </authorList>
    </citation>
    <scope>IDENTIFICATION BY MASS SPECTROMETRY [LARGE SCALE ANALYSIS]</scope>
</reference>
<gene>
    <name evidence="2" type="primary">SMG9</name>
</gene>
<reference evidence="2" key="13">
    <citation type="submission" date="2025-08" db="UniProtKB">
        <authorList>
            <consortium name="Ensembl"/>
        </authorList>
    </citation>
    <scope>IDENTIFICATION</scope>
</reference>
<reference evidence="6" key="5">
    <citation type="journal article" date="2008" name="Proc. Natl. Acad. Sci. U.S.A.">
        <title>A quantitative atlas of mitotic phosphorylation.</title>
        <authorList>
            <person name="Dephoure N."/>
            <person name="Zhou C."/>
            <person name="Villen J."/>
            <person name="Beausoleil S.A."/>
            <person name="Bakalarski C.E."/>
            <person name="Elledge S.J."/>
            <person name="Gygi S.P."/>
        </authorList>
    </citation>
    <scope>IDENTIFICATION BY MASS SPECTROMETRY [LARGE SCALE ANALYSIS]</scope>
</reference>
<evidence type="ECO:0007829" key="13">
    <source>
        <dbReference type="PubMed" id="23186163"/>
    </source>
</evidence>
<name>M0QX70_HUMAN</name>
<dbReference type="Proteomes" id="UP000005640">
    <property type="component" value="Chromosome 19"/>
</dbReference>
<evidence type="ECO:0007829" key="6">
    <source>
        <dbReference type="PubMed" id="18669648"/>
    </source>
</evidence>
<protein>
    <submittedName>
        <fullName evidence="2">SMG9 nonsense mediated mRNA decay factor</fullName>
    </submittedName>
</protein>
<dbReference type="ChiTaRS" id="SMG9">
    <property type="organism name" value="human"/>
</dbReference>
<reference evidence="2 3" key="3">
    <citation type="journal article" date="2004" name="Nature">
        <title>Finishing the euchromatic sequence of the human genome.</title>
        <authorList>
            <consortium name="International Human Genome Sequencing Consortium"/>
        </authorList>
    </citation>
    <scope>NUCLEOTIDE SEQUENCE [LARGE SCALE GENOMIC DNA]</scope>
</reference>
<dbReference type="UCSC" id="uc060znp.1">
    <property type="organism name" value="human"/>
</dbReference>
<evidence type="ECO:0007829" key="5">
    <source>
        <dbReference type="ProteomicsDB" id="M0QX70"/>
    </source>
</evidence>
<reference evidence="8" key="6">
    <citation type="journal article" date="2009" name="Anal. Chem.">
        <title>Lys-N and trypsin cover complementary parts of the phosphoproteome in a refined SCX-based approach.</title>
        <authorList>
            <person name="Gauci S."/>
            <person name="Helbig A.O."/>
            <person name="Slijper M."/>
            <person name="Krijgsveld J."/>
            <person name="Heck A.J."/>
            <person name="Mohammed S."/>
        </authorList>
    </citation>
    <scope>IDENTIFICATION BY MASS SPECTROMETRY [LARGE SCALE ANALYSIS]</scope>
</reference>
<dbReference type="OrthoDB" id="79514at2759"/>
<keyword evidence="3" id="KW-1185">Reference proteome</keyword>
<evidence type="ECO:0007829" key="4">
    <source>
        <dbReference type="PeptideAtlas" id="M0QX70"/>
    </source>
</evidence>
<reference evidence="12" key="10">
    <citation type="journal article" date="2011" name="Sci. Signal.">
        <title>System-wide temporal characterization of the proteome and phosphoproteome of human embryonic stem cell differentiation.</title>
        <authorList>
            <person name="Rigbolt K.T."/>
            <person name="Prokhorova T.A."/>
            <person name="Akimov V."/>
            <person name="Henningsen J."/>
            <person name="Johansen P.T."/>
            <person name="Kratchmarova I."/>
            <person name="Kassem M."/>
            <person name="Mann M."/>
            <person name="Olsen J.V."/>
            <person name="Blagoev B."/>
        </authorList>
    </citation>
    <scope>IDENTIFICATION BY MASS SPECTROMETRY [LARGE SCALE ANALYSIS]</scope>
</reference>
<dbReference type="AlphaFoldDB" id="M0QX70"/>
<evidence type="ECO:0007829" key="8">
    <source>
        <dbReference type="PubMed" id="19413330"/>
    </source>
</evidence>
<reference evidence="9" key="7">
    <citation type="journal article" date="2009" name="Sci. Signal.">
        <title>Quantitative phosphoproteomic analysis of T cell receptor signaling reveals system-wide modulation of protein-protein interactions.</title>
        <authorList>
            <person name="Mayya V."/>
            <person name="Lundgren D.H."/>
            <person name="Hwang S.I."/>
            <person name="Rezaul K."/>
            <person name="Wu L."/>
            <person name="Eng J.K."/>
            <person name="Rodionov V."/>
            <person name="Han D.K."/>
        </authorList>
    </citation>
    <scope>IDENTIFICATION BY MASS SPECTROMETRY [LARGE SCALE ANALYSIS]</scope>
</reference>
<dbReference type="OpenTargets" id="ENSG00000105771"/>
<proteinExistence type="evidence at protein level"/>
<dbReference type="Bgee" id="ENSG00000105771">
    <property type="expression patterns" value="Expressed in left testis and 162 other cell types or tissues"/>
</dbReference>
<feature type="region of interest" description="Disordered" evidence="1">
    <location>
        <begin position="1"/>
        <end position="120"/>
    </location>
</feature>
<reference evidence="2 3" key="1">
    <citation type="journal article" date="2001" name="Nature">
        <title>Initial sequencing and analysis of the human genome.</title>
        <authorList>
            <consortium name="International Human Genome Sequencing Consortium"/>
            <person name="Lander E.S."/>
            <person name="Linton L.M."/>
            <person name="Birren B."/>
            <person name="Nusbaum C."/>
            <person name="Zody M.C."/>
            <person name="Baldwin J."/>
            <person name="Devon K."/>
            <person name="Dewar K."/>
            <person name="Doyle M."/>
            <person name="FitzHugh W."/>
            <person name="Funke R."/>
            <person name="Gage D."/>
            <person name="Harris K."/>
            <person name="Heaford A."/>
            <person name="Howland J."/>
            <person name="Kann L."/>
            <person name="Lehoczky J."/>
            <person name="LeVine R."/>
            <person name="McEwan P."/>
            <person name="McKernan K."/>
            <person name="Meldrim J."/>
            <person name="Mesirov J.P."/>
            <person name="Miranda C."/>
            <person name="Morris W."/>
            <person name="Naylor J."/>
            <person name="Raymond C."/>
            <person name="Rosetti M."/>
            <person name="Santos R."/>
            <person name="Sheridan A."/>
            <person name="Sougnez C."/>
            <person name="Stange-Thomann N."/>
            <person name="Stojanovic N."/>
            <person name="Subramanian A."/>
            <person name="Wyman D."/>
            <person name="Rogers J."/>
            <person name="Sulston J."/>
            <person name="Ainscough R."/>
            <person name="Beck S."/>
            <person name="Bentley D."/>
            <person name="Burton J."/>
            <person name="Clee C."/>
            <person name="Carter N."/>
            <person name="Coulson A."/>
            <person name="Deadman R."/>
            <person name="Deloukas P."/>
            <person name="Dunham A."/>
            <person name="Dunham I."/>
            <person name="Durbin R."/>
            <person name="French L."/>
            <person name="Grafham D."/>
            <person name="Gregory S."/>
            <person name="Hubbard T."/>
            <person name="Humphray S."/>
            <person name="Hunt A."/>
            <person name="Jones M."/>
            <person name="Lloyd C."/>
            <person name="McMurray A."/>
            <person name="Matthews L."/>
            <person name="Mercer S."/>
            <person name="Milne S."/>
            <person name="Mullikin J.C."/>
            <person name="Mungall A."/>
            <person name="Plumb R."/>
            <person name="Ross M."/>
            <person name="Shownkeen R."/>
            <person name="Sims S."/>
            <person name="Waterston R.H."/>
            <person name="Wilson R.K."/>
            <person name="Hillier L.W."/>
            <person name="McPherson J.D."/>
            <person name="Marra M.A."/>
            <person name="Mardis E.R."/>
            <person name="Fulton L.A."/>
            <person name="Chinwalla A.T."/>
            <person name="Pepin K.H."/>
            <person name="Gish W.R."/>
            <person name="Chissoe S.L."/>
            <person name="Wendl M.C."/>
            <person name="Delehaunty K.D."/>
            <person name="Miner T.L."/>
            <person name="Delehaunty A."/>
            <person name="Kramer J.B."/>
            <person name="Cook L.L."/>
            <person name="Fulton R.S."/>
            <person name="Johnson D.L."/>
            <person name="Minx P.J."/>
            <person name="Clifton S.W."/>
            <person name="Hawkins T."/>
            <person name="Branscomb E."/>
            <person name="Predki P."/>
            <person name="Richardson P."/>
            <person name="Wenning S."/>
            <person name="Slezak T."/>
            <person name="Doggett N."/>
            <person name="Cheng J.F."/>
            <person name="Olsen A."/>
            <person name="Lucas S."/>
            <person name="Elkin C."/>
            <person name="Uberbacher E."/>
            <person name="Frazier M."/>
            <person name="Gibbs R.A."/>
            <person name="Muzny D.M."/>
            <person name="Scherer S.E."/>
            <person name="Bouck J.B."/>
            <person name="Sodergren E.J."/>
            <person name="Worley K.C."/>
            <person name="Rives C.M."/>
            <person name="Gorrell J.H."/>
            <person name="Metzker M.L."/>
            <person name="Naylor S.L."/>
            <person name="Kucherlapati R.S."/>
            <person name="Nelson D.L."/>
            <person name="Weinstock G.M."/>
            <person name="Sakaki Y."/>
            <person name="Fujiyama A."/>
            <person name="Hattori M."/>
            <person name="Yada T."/>
            <person name="Toyoda A."/>
            <person name="Itoh T."/>
            <person name="Kawagoe C."/>
            <person name="Watanabe H."/>
            <person name="Totoki Y."/>
            <person name="Taylor T."/>
            <person name="Weissenbach J."/>
            <person name="Heilig R."/>
            <person name="Saurin W."/>
            <person name="Artiguenave F."/>
            <person name="Brottier P."/>
            <person name="Bruls T."/>
            <person name="Pelletier E."/>
            <person name="Robert C."/>
            <person name="Wincker P."/>
            <person name="Smith D.R."/>
            <person name="Doucette-Stamm L."/>
            <person name="Rubenfield M."/>
            <person name="Weinstock K."/>
            <person name="Lee H.M."/>
            <person name="Dubois J."/>
            <person name="Rosenthal A."/>
            <person name="Platzer M."/>
            <person name="Nyakatura G."/>
            <person name="Taudien S."/>
            <person name="Rump A."/>
            <person name="Yang H."/>
            <person name="Yu J."/>
            <person name="Wang J."/>
            <person name="Huang G."/>
            <person name="Gu J."/>
            <person name="Hood L."/>
            <person name="Rowen L."/>
            <person name="Madan A."/>
            <person name="Qin S."/>
            <person name="Davis R.W."/>
            <person name="Federspiel N.A."/>
            <person name="Abola A.P."/>
            <person name="Proctor M.J."/>
            <person name="Myers R.M."/>
            <person name="Schmutz J."/>
            <person name="Dickson M."/>
            <person name="Grimwood J."/>
            <person name="Cox D.R."/>
            <person name="Olson M.V."/>
            <person name="Kaul R."/>
            <person name="Raymond C."/>
            <person name="Shimizu N."/>
            <person name="Kawasaki K."/>
            <person name="Minoshima S."/>
            <person name="Evans G.A."/>
            <person name="Athanasiou M."/>
            <person name="Schultz R."/>
            <person name="Roe B.A."/>
            <person name="Chen F."/>
            <person name="Pan H."/>
            <person name="Ramser J."/>
            <person name="Lehrach H."/>
            <person name="Reinhardt R."/>
            <person name="McCombie W.R."/>
            <person name="de la Bastide M."/>
            <person name="Dedhia N."/>
            <person name="Blocker H."/>
            <person name="Hornischer K."/>
            <person name="Nordsiek G."/>
            <person name="Agarwala R."/>
            <person name="Aravind L."/>
            <person name="Bailey J.A."/>
            <person name="Bateman A."/>
            <person name="Batzoglou S."/>
            <person name="Birney E."/>
            <person name="Bork P."/>
            <person name="Brown D.G."/>
            <person name="Burge C.B."/>
            <person name="Cerutti L."/>
            <person name="Chen H.C."/>
            <person name="Church D."/>
            <person name="Clamp M."/>
            <person name="Copley R.R."/>
            <person name="Doerks T."/>
            <person name="Eddy S.R."/>
            <person name="Eichler E.E."/>
            <person name="Furey T.S."/>
            <person name="Galagan J."/>
            <person name="Gilbert J.G."/>
            <person name="Harmon C."/>
            <person name="Hayashizaki Y."/>
            <person name="Haussler D."/>
            <person name="Hermjakob H."/>
            <person name="Hokamp K."/>
            <person name="Jang W."/>
            <person name="Johnson L.S."/>
            <person name="Jones T.A."/>
            <person name="Kasif S."/>
            <person name="Kaspryzk A."/>
            <person name="Kennedy S."/>
            <person name="Kent W.J."/>
            <person name="Kitts P."/>
            <person name="Koonin E.V."/>
            <person name="Korf I."/>
            <person name="Kulp D."/>
            <person name="Lancet D."/>
            <person name="Lowe T.M."/>
            <person name="McLysaght A."/>
            <person name="Mikkelsen T."/>
            <person name="Moran J.V."/>
            <person name="Mulder N."/>
            <person name="Pollara V.J."/>
            <person name="Ponting C.P."/>
            <person name="Schuler G."/>
            <person name="Schultz J."/>
            <person name="Slater G."/>
            <person name="Smit A.F."/>
            <person name="Stupka E."/>
            <person name="Szustakowski J."/>
            <person name="Thierry-Mieg D."/>
            <person name="Thierry-Mieg J."/>
            <person name="Wagner L."/>
            <person name="Wallis J."/>
            <person name="Wheeler R."/>
            <person name="Williams A."/>
            <person name="Wolf Y.I."/>
            <person name="Wolfe K.H."/>
            <person name="Yang S.P."/>
            <person name="Yeh R.F."/>
            <person name="Collins F."/>
            <person name="Guyer M.S."/>
            <person name="Peterson J."/>
            <person name="Felsenfeld A."/>
            <person name="Wetterstrand K.A."/>
            <person name="Patrinos A."/>
            <person name="Morgan M.J."/>
            <person name="de Jong P."/>
            <person name="Catanese J.J."/>
            <person name="Osoegawa K."/>
            <person name="Shizuya H."/>
            <person name="Choi S."/>
            <person name="Chen Y.J."/>
        </authorList>
    </citation>
    <scope>NUCLEOTIDE SEQUENCE [LARGE SCALE GENOMIC DNA]</scope>
</reference>
<evidence type="ECO:0007829" key="14">
    <source>
        <dbReference type="PubMed" id="24275569"/>
    </source>
</evidence>
<keyword evidence="4 5" id="KW-1267">Proteomics identification</keyword>
<organism evidence="2 3">
    <name type="scientific">Homo sapiens</name>
    <name type="common">Human</name>
    <dbReference type="NCBI Taxonomy" id="9606"/>
    <lineage>
        <taxon>Eukaryota</taxon>
        <taxon>Metazoa</taxon>
        <taxon>Chordata</taxon>
        <taxon>Craniata</taxon>
        <taxon>Vertebrata</taxon>
        <taxon>Euteleostomi</taxon>
        <taxon>Mammalia</taxon>
        <taxon>Eutheria</taxon>
        <taxon>Euarchontoglires</taxon>
        <taxon>Primates</taxon>
        <taxon>Haplorrhini</taxon>
        <taxon>Catarrhini</taxon>
        <taxon>Hominidae</taxon>
        <taxon>Homo</taxon>
    </lineage>
</organism>
<dbReference type="MassIVE" id="M0QX70"/>
<dbReference type="HGNC" id="HGNC:25763">
    <property type="gene designation" value="SMG9"/>
</dbReference>
<dbReference type="OMA" id="SEYYPHL"/>
<reference evidence="2 3" key="2">
    <citation type="journal article" date="2004" name="Nature">
        <title>The DNA sequence and biology of human chromosome 19.</title>
        <authorList>
            <person name="Grimwood J."/>
            <person name="Gordon L.A."/>
            <person name="Olsen A."/>
            <person name="Terry A."/>
            <person name="Schmutz J."/>
            <person name="Lamerdin J."/>
            <person name="Hellsten U."/>
            <person name="Goodstein D."/>
            <person name="Couronne O."/>
            <person name="Tran-Gyamfi M."/>
            <person name="Aerts A."/>
            <person name="Altherr M."/>
            <person name="Ashworth L."/>
            <person name="Bajorek E."/>
            <person name="Black S."/>
            <person name="Branscomb E."/>
            <person name="Caenepeel S."/>
            <person name="Carrano A."/>
            <person name="Caoile C."/>
            <person name="Chan Y.M."/>
            <person name="Christensen M."/>
            <person name="Cleland C.A."/>
            <person name="Copeland A."/>
            <person name="Dalin E."/>
            <person name="Dehal P."/>
            <person name="Denys M."/>
            <person name="Detter J.C."/>
            <person name="Escobar J."/>
            <person name="Flowers D."/>
            <person name="Fotopulos D."/>
            <person name="Garcia C."/>
            <person name="Georgescu A.M."/>
            <person name="Glavina T."/>
            <person name="Gomez M."/>
            <person name="Gonzales E."/>
            <person name="Groza M."/>
            <person name="Hammon N."/>
            <person name="Hawkins T."/>
            <person name="Haydu L."/>
            <person name="Ho I."/>
            <person name="Huang W."/>
            <person name="Israni S."/>
            <person name="Jett J."/>
            <person name="Kadner K."/>
            <person name="Kimball H."/>
            <person name="Kobayashi A."/>
            <person name="Larionov V."/>
            <person name="Leem S.H."/>
            <person name="Lopez F."/>
            <person name="Lou Y."/>
            <person name="Lowry S."/>
            <person name="Malfatti S."/>
            <person name="Martinez D."/>
            <person name="McCready P."/>
            <person name="Medina C."/>
            <person name="Morgan J."/>
            <person name="Nelson K."/>
            <person name="Nolan M."/>
            <person name="Ovcharenko I."/>
            <person name="Pitluck S."/>
            <person name="Pollard M."/>
            <person name="Popkie A.P."/>
            <person name="Predki P."/>
            <person name="Quan G."/>
            <person name="Ramirez L."/>
            <person name="Rash S."/>
            <person name="Retterer J."/>
            <person name="Rodriguez A."/>
            <person name="Rogers S."/>
            <person name="Salamov A."/>
            <person name="Salazar A."/>
            <person name="She X."/>
            <person name="Smith D."/>
            <person name="Slezak T."/>
            <person name="Solovyev V."/>
            <person name="Thayer N."/>
            <person name="Tice H."/>
            <person name="Tsai M."/>
            <person name="Ustaszewska A."/>
            <person name="Vo N."/>
            <person name="Wagner M."/>
            <person name="Wheeler J."/>
            <person name="Wu K."/>
            <person name="Xie G."/>
            <person name="Yang J."/>
            <person name="Dubchak I."/>
            <person name="Furey T.S."/>
            <person name="DeJong P."/>
            <person name="Dickson M."/>
            <person name="Gordon D."/>
            <person name="Eichler E.E."/>
            <person name="Pennacchio L.A."/>
            <person name="Richardson P."/>
            <person name="Stubbs L."/>
            <person name="Rokhsar D.S."/>
            <person name="Myers R.M."/>
            <person name="Rubin E.M."/>
            <person name="Lucas S.M."/>
        </authorList>
    </citation>
    <scope>NUCLEOTIDE SEQUENCE [LARGE SCALE GENOMIC DNA]</scope>
</reference>
<dbReference type="Antibodypedia" id="31101">
    <property type="antibodies" value="60 antibodies from 20 providers"/>
</dbReference>
<evidence type="ECO:0007829" key="12">
    <source>
        <dbReference type="PubMed" id="21406692"/>
    </source>
</evidence>
<feature type="compositionally biased region" description="Pro residues" evidence="1">
    <location>
        <begin position="78"/>
        <end position="94"/>
    </location>
</feature>
<sequence>MSESGHSQPGLYGIERRRRWKEPGSGGPQNLSGPGGRERDYIAPWERERRDASEETSTSVMQKTPIILSKPPAERSKQPPPPTAPAAPPAPAPLEKPIVLMKPREEGKGPVAVTGASTPE</sequence>
<evidence type="ECO:0007829" key="9">
    <source>
        <dbReference type="PubMed" id="19690332"/>
    </source>
</evidence>
<reference evidence="10" key="8">
    <citation type="journal article" date="2010" name="Sci. Signal.">
        <title>Quantitative phosphoproteomics reveals widespread full phosphorylation site occupancy during mitosis.</title>
        <authorList>
            <person name="Olsen J.V."/>
            <person name="Vermeulen M."/>
            <person name="Santamaria A."/>
            <person name="Kumar C."/>
            <person name="Miller M.L."/>
            <person name="Jensen L.J."/>
            <person name="Gnad F."/>
            <person name="Cox J."/>
            <person name="Jensen T.S."/>
            <person name="Nigg E.A."/>
            <person name="Brunak S."/>
            <person name="Mann M."/>
        </authorList>
    </citation>
    <scope>IDENTIFICATION BY MASS SPECTROMETRY [LARGE SCALE ANALYSIS]</scope>
</reference>
<dbReference type="Ensembl" id="ENST00000599804.5">
    <property type="protein sequence ID" value="ENSP00000468941.1"/>
    <property type="gene ID" value="ENSG00000105771.15"/>
</dbReference>
<feature type="non-terminal residue" evidence="2">
    <location>
        <position position="120"/>
    </location>
</feature>
<dbReference type="VEuPathDB" id="HostDB:ENSG00000105771"/>
<accession>M0QX70</accession>
<feature type="compositionally biased region" description="Basic and acidic residues" evidence="1">
    <location>
        <begin position="36"/>
        <end position="53"/>
    </location>
</feature>
<evidence type="ECO:0000313" key="3">
    <source>
        <dbReference type="Proteomes" id="UP000005640"/>
    </source>
</evidence>
<reference evidence="2" key="14">
    <citation type="submission" date="2025-09" db="UniProtKB">
        <authorList>
            <consortium name="Ensembl"/>
        </authorList>
    </citation>
    <scope>IDENTIFICATION</scope>
</reference>
<evidence type="ECO:0000256" key="1">
    <source>
        <dbReference type="SAM" id="MobiDB-lite"/>
    </source>
</evidence>
<evidence type="ECO:0007829" key="11">
    <source>
        <dbReference type="PubMed" id="21269460"/>
    </source>
</evidence>
<dbReference type="Ensembl" id="ENST00000599804.5">
    <property type="protein sequence ID" value="ENSP00000468941.1"/>
    <property type="gene ID" value="ENSG00000105771.14"/>
</dbReference>
<reference evidence="7" key="4">
    <citation type="journal article" date="2008" name="Mol. Cell">
        <title>Kinase-selective enrichment enables quantitative phosphoproteomics of the kinome across the cell cycle.</title>
        <authorList>
            <person name="Daub H."/>
            <person name="Olsen J.V."/>
            <person name="Bairlein M."/>
            <person name="Gnad F."/>
            <person name="Oppermann F.S."/>
            <person name="Korner R."/>
            <person name="Greff Z."/>
            <person name="Keri G."/>
            <person name="Stemmann O."/>
            <person name="Mann M."/>
        </authorList>
    </citation>
    <scope>IDENTIFICATION BY MASS SPECTROMETRY [LARGE SCALE ANALYSIS]</scope>
</reference>
<dbReference type="GeneTree" id="ENSGT00390000003568"/>
<reference evidence="13" key="11">
    <citation type="journal article" date="2013" name="J. Proteome Res.">
        <title>Toward a comprehensive characterization of a human cancer cell phosphoproteome.</title>
        <authorList>
            <person name="Zhou H."/>
            <person name="Di Palma S."/>
            <person name="Preisinger C."/>
            <person name="Peng M."/>
            <person name="Polat A.N."/>
            <person name="Heck A.J."/>
            <person name="Mohammed S."/>
        </authorList>
    </citation>
    <scope>IDENTIFICATION BY MASS SPECTROMETRY [LARGE SCALE ANALYSIS]</scope>
</reference>
<evidence type="ECO:0007829" key="10">
    <source>
        <dbReference type="PubMed" id="20068231"/>
    </source>
</evidence>
<evidence type="ECO:0000313" key="2">
    <source>
        <dbReference type="Ensembl" id="ENSP00000468941.1"/>
    </source>
</evidence>
<reference evidence="11" key="9">
    <citation type="journal article" date="2011" name="BMC Syst. Biol.">
        <title>Initial characterization of the human central proteome.</title>
        <authorList>
            <person name="Burkard T.R."/>
            <person name="Planyavsky M."/>
            <person name="Kaupe I."/>
            <person name="Breitwieser F.P."/>
            <person name="Burckstummer T."/>
            <person name="Bennett K.L."/>
            <person name="Superti-Furga G."/>
            <person name="Colinge J."/>
        </authorList>
    </citation>
    <scope>IDENTIFICATION BY MASS SPECTROMETRY [LARGE SCALE ANALYSIS]</scope>
</reference>
<evidence type="ECO:0007829" key="7">
    <source>
        <dbReference type="PubMed" id="18691976"/>
    </source>
</evidence>